<proteinExistence type="inferred from homology"/>
<comment type="similarity">
    <text evidence="1">Belongs to the BlaI transcriptional regulatory family.</text>
</comment>
<dbReference type="Proteomes" id="UP001168883">
    <property type="component" value="Unassembled WGS sequence"/>
</dbReference>
<dbReference type="InterPro" id="IPR036390">
    <property type="entry name" value="WH_DNA-bd_sf"/>
</dbReference>
<comment type="caution">
    <text evidence="5">The sequence shown here is derived from an EMBL/GenBank/DDBJ whole genome shotgun (WGS) entry which is preliminary data.</text>
</comment>
<accession>A0ABT8VDE6</accession>
<reference evidence="5" key="1">
    <citation type="submission" date="2023-07" db="EMBL/GenBank/DDBJ databases">
        <authorList>
            <person name="Aktuganov G."/>
            <person name="Boyko T."/>
            <person name="Delegan Y."/>
            <person name="Galimzianova N."/>
            <person name="Gilvanova E."/>
            <person name="Korobov V."/>
            <person name="Kuzmina L."/>
            <person name="Melentiev A."/>
            <person name="Milman P."/>
            <person name="Ryabova A."/>
            <person name="Stupak E."/>
            <person name="Yasakov T."/>
            <person name="Zharikova N."/>
            <person name="Zhurenko E."/>
        </authorList>
    </citation>
    <scope>NUCLEOTIDE SEQUENCE</scope>
    <source>
        <strain evidence="5">IB-739</strain>
    </source>
</reference>
<keyword evidence="6" id="KW-1185">Reference proteome</keyword>
<dbReference type="Gene3D" id="1.10.10.10">
    <property type="entry name" value="Winged helix-like DNA-binding domain superfamily/Winged helix DNA-binding domain"/>
    <property type="match status" value="1"/>
</dbReference>
<evidence type="ECO:0000256" key="3">
    <source>
        <dbReference type="ARBA" id="ARBA00023125"/>
    </source>
</evidence>
<organism evidence="5 6">
    <name type="scientific">Paenibacillus ehimensis</name>
    <dbReference type="NCBI Taxonomy" id="79264"/>
    <lineage>
        <taxon>Bacteria</taxon>
        <taxon>Bacillati</taxon>
        <taxon>Bacillota</taxon>
        <taxon>Bacilli</taxon>
        <taxon>Bacillales</taxon>
        <taxon>Paenibacillaceae</taxon>
        <taxon>Paenibacillus</taxon>
    </lineage>
</organism>
<dbReference type="EMBL" id="JAUMKJ010000022">
    <property type="protein sequence ID" value="MDO3679001.1"/>
    <property type="molecule type" value="Genomic_DNA"/>
</dbReference>
<protein>
    <submittedName>
        <fullName evidence="5">BlaI/MecI/CopY family transcriptional regulator</fullName>
    </submittedName>
</protein>
<evidence type="ECO:0000313" key="5">
    <source>
        <dbReference type="EMBL" id="MDO3679001.1"/>
    </source>
</evidence>
<dbReference type="InterPro" id="IPR005650">
    <property type="entry name" value="BlaI_family"/>
</dbReference>
<evidence type="ECO:0000256" key="2">
    <source>
        <dbReference type="ARBA" id="ARBA00023015"/>
    </source>
</evidence>
<evidence type="ECO:0000256" key="4">
    <source>
        <dbReference type="ARBA" id="ARBA00023163"/>
    </source>
</evidence>
<keyword evidence="2" id="KW-0805">Transcription regulation</keyword>
<gene>
    <name evidence="5" type="ORF">Q3C12_18500</name>
</gene>
<dbReference type="SUPFAM" id="SSF46785">
    <property type="entry name" value="Winged helix' DNA-binding domain"/>
    <property type="match status" value="1"/>
</dbReference>
<dbReference type="InterPro" id="IPR036388">
    <property type="entry name" value="WH-like_DNA-bd_sf"/>
</dbReference>
<keyword evidence="4" id="KW-0804">Transcription</keyword>
<dbReference type="Pfam" id="PF03965">
    <property type="entry name" value="Penicillinase_R"/>
    <property type="match status" value="1"/>
</dbReference>
<evidence type="ECO:0000256" key="1">
    <source>
        <dbReference type="ARBA" id="ARBA00011046"/>
    </source>
</evidence>
<keyword evidence="3" id="KW-0238">DNA-binding</keyword>
<sequence>MTARTFINRLLKKNAIGLEKAGRSYRYYPPVSGQERVRAKFERLALSKPRI</sequence>
<dbReference type="RefSeq" id="WP_084159551.1">
    <property type="nucleotide sequence ID" value="NZ_JARLKN010000047.1"/>
</dbReference>
<name>A0ABT8VDE6_9BACL</name>
<evidence type="ECO:0000313" key="6">
    <source>
        <dbReference type="Proteomes" id="UP001168883"/>
    </source>
</evidence>